<accession>A0AAE0E8F7</accession>
<keyword evidence="2" id="KW-0472">Membrane</keyword>
<protein>
    <submittedName>
        <fullName evidence="3">Uncharacterized protein</fullName>
    </submittedName>
</protein>
<reference evidence="3" key="1">
    <citation type="journal article" date="2023" name="Plant J.">
        <title>Genome sequences and population genomics provide insights into the demographic history, inbreeding, and mutation load of two 'living fossil' tree species of Dipteronia.</title>
        <authorList>
            <person name="Feng Y."/>
            <person name="Comes H.P."/>
            <person name="Chen J."/>
            <person name="Zhu S."/>
            <person name="Lu R."/>
            <person name="Zhang X."/>
            <person name="Li P."/>
            <person name="Qiu J."/>
            <person name="Olsen K.M."/>
            <person name="Qiu Y."/>
        </authorList>
    </citation>
    <scope>NUCLEOTIDE SEQUENCE</scope>
    <source>
        <strain evidence="3">NBL</strain>
    </source>
</reference>
<feature type="transmembrane region" description="Helical" evidence="2">
    <location>
        <begin position="15"/>
        <end position="32"/>
    </location>
</feature>
<gene>
    <name evidence="3" type="ORF">Dsin_012407</name>
</gene>
<dbReference type="PANTHER" id="PTHR46154">
    <property type="match status" value="1"/>
</dbReference>
<keyword evidence="2" id="KW-1133">Transmembrane helix</keyword>
<evidence type="ECO:0000313" key="4">
    <source>
        <dbReference type="Proteomes" id="UP001281410"/>
    </source>
</evidence>
<organism evidence="3 4">
    <name type="scientific">Dipteronia sinensis</name>
    <dbReference type="NCBI Taxonomy" id="43782"/>
    <lineage>
        <taxon>Eukaryota</taxon>
        <taxon>Viridiplantae</taxon>
        <taxon>Streptophyta</taxon>
        <taxon>Embryophyta</taxon>
        <taxon>Tracheophyta</taxon>
        <taxon>Spermatophyta</taxon>
        <taxon>Magnoliopsida</taxon>
        <taxon>eudicotyledons</taxon>
        <taxon>Gunneridae</taxon>
        <taxon>Pentapetalae</taxon>
        <taxon>rosids</taxon>
        <taxon>malvids</taxon>
        <taxon>Sapindales</taxon>
        <taxon>Sapindaceae</taxon>
        <taxon>Hippocastanoideae</taxon>
        <taxon>Acereae</taxon>
        <taxon>Dipteronia</taxon>
    </lineage>
</organism>
<dbReference type="PANTHER" id="PTHR46154:SF4">
    <property type="entry name" value="UREA ACTIVE TRANSPORTER"/>
    <property type="match status" value="1"/>
</dbReference>
<feature type="transmembrane region" description="Helical" evidence="2">
    <location>
        <begin position="158"/>
        <end position="177"/>
    </location>
</feature>
<dbReference type="AlphaFoldDB" id="A0AAE0E8F7"/>
<dbReference type="Proteomes" id="UP001281410">
    <property type="component" value="Unassembled WGS sequence"/>
</dbReference>
<dbReference type="GO" id="GO:0005886">
    <property type="term" value="C:plasma membrane"/>
    <property type="evidence" value="ECO:0007669"/>
    <property type="project" value="TreeGrafter"/>
</dbReference>
<keyword evidence="1" id="KW-0813">Transport</keyword>
<keyword evidence="4" id="KW-1185">Reference proteome</keyword>
<dbReference type="GO" id="GO:0015204">
    <property type="term" value="F:urea transmembrane transporter activity"/>
    <property type="evidence" value="ECO:0007669"/>
    <property type="project" value="InterPro"/>
</dbReference>
<dbReference type="InterPro" id="IPR031155">
    <property type="entry name" value="DUR"/>
</dbReference>
<name>A0AAE0E8F7_9ROSI</name>
<evidence type="ECO:0000256" key="1">
    <source>
        <dbReference type="ARBA" id="ARBA00022448"/>
    </source>
</evidence>
<keyword evidence="2" id="KW-0812">Transmembrane</keyword>
<evidence type="ECO:0000313" key="3">
    <source>
        <dbReference type="EMBL" id="KAK3218437.1"/>
    </source>
</evidence>
<proteinExistence type="predicted"/>
<dbReference type="EMBL" id="JANJYJ010000004">
    <property type="protein sequence ID" value="KAK3218437.1"/>
    <property type="molecule type" value="Genomic_DNA"/>
</dbReference>
<evidence type="ECO:0000256" key="2">
    <source>
        <dbReference type="SAM" id="Phobius"/>
    </source>
</evidence>
<comment type="caution">
    <text evidence="3">The sequence shown here is derived from an EMBL/GenBank/DDBJ whole genome shotgun (WGS) entry which is preliminary data.</text>
</comment>
<sequence>MTSLKKPYSSLTSHILSRSAYLATLILIRIYVDNAAMNPGGKNRGRVGVSKNKGGIRIPPTSKMQRSMKLQLDRVMFTPLVRLQHQNPPFILILGISTFPVPLVVKSTEHGSFHNTKHPASHRADISSSSHSVWLEKRYVGSRHTSEWFNTAGRNVKTGFIASVIVSQVLLFGVMAIEIKRKAPHAHTVCEIVKARCV</sequence>